<proteinExistence type="predicted"/>
<feature type="signal peptide" evidence="1">
    <location>
        <begin position="1"/>
        <end position="24"/>
    </location>
</feature>
<dbReference type="Gene3D" id="3.40.50.1580">
    <property type="entry name" value="Nucleoside phosphorylase domain"/>
    <property type="match status" value="1"/>
</dbReference>
<keyword evidence="4" id="KW-1185">Reference proteome</keyword>
<evidence type="ECO:0000259" key="2">
    <source>
        <dbReference type="Pfam" id="PF01048"/>
    </source>
</evidence>
<feature type="chain" id="PRO_5041385998" description="Nucleoside phosphorylase domain-containing protein" evidence="1">
    <location>
        <begin position="25"/>
        <end position="343"/>
    </location>
</feature>
<protein>
    <recommendedName>
        <fullName evidence="2">Nucleoside phosphorylase domain-containing protein</fullName>
    </recommendedName>
</protein>
<gene>
    <name evidence="3" type="ORF">OSB04_013793</name>
</gene>
<evidence type="ECO:0000256" key="1">
    <source>
        <dbReference type="SAM" id="SignalP"/>
    </source>
</evidence>
<dbReference type="SUPFAM" id="SSF53167">
    <property type="entry name" value="Purine and uridine phosphorylases"/>
    <property type="match status" value="1"/>
</dbReference>
<dbReference type="GO" id="GO:0009116">
    <property type="term" value="P:nucleoside metabolic process"/>
    <property type="evidence" value="ECO:0007669"/>
    <property type="project" value="InterPro"/>
</dbReference>
<dbReference type="GO" id="GO:0003824">
    <property type="term" value="F:catalytic activity"/>
    <property type="evidence" value="ECO:0007669"/>
    <property type="project" value="InterPro"/>
</dbReference>
<dbReference type="InterPro" id="IPR000845">
    <property type="entry name" value="Nucleoside_phosphorylase_d"/>
</dbReference>
<dbReference type="Pfam" id="PF01048">
    <property type="entry name" value="PNP_UDP_1"/>
    <property type="match status" value="1"/>
</dbReference>
<dbReference type="Proteomes" id="UP001172457">
    <property type="component" value="Chromosome 3"/>
</dbReference>
<dbReference type="PANTHER" id="PTHR21234">
    <property type="entry name" value="PURINE NUCLEOSIDE PHOSPHORYLASE"/>
    <property type="match status" value="1"/>
</dbReference>
<evidence type="ECO:0000313" key="4">
    <source>
        <dbReference type="Proteomes" id="UP001172457"/>
    </source>
</evidence>
<comment type="caution">
    <text evidence="3">The sequence shown here is derived from an EMBL/GenBank/DDBJ whole genome shotgun (WGS) entry which is preliminary data.</text>
</comment>
<dbReference type="CDD" id="cd09008">
    <property type="entry name" value="MTAN"/>
    <property type="match status" value="1"/>
</dbReference>
<evidence type="ECO:0000313" key="3">
    <source>
        <dbReference type="EMBL" id="KAJ9559179.1"/>
    </source>
</evidence>
<feature type="domain" description="Nucleoside phosphorylase" evidence="2">
    <location>
        <begin position="45"/>
        <end position="283"/>
    </location>
</feature>
<reference evidence="3" key="1">
    <citation type="submission" date="2023-03" db="EMBL/GenBank/DDBJ databases">
        <title>Chromosome-scale reference genome and RAD-based genetic map of yellow starthistle (Centaurea solstitialis) reveal putative structural variation and QTLs associated with invader traits.</title>
        <authorList>
            <person name="Reatini B."/>
            <person name="Cang F.A."/>
            <person name="Jiang Q."/>
            <person name="Mckibben M.T.W."/>
            <person name="Barker M.S."/>
            <person name="Rieseberg L.H."/>
            <person name="Dlugosch K.M."/>
        </authorList>
    </citation>
    <scope>NUCLEOTIDE SEQUENCE</scope>
    <source>
        <strain evidence="3">CAN-66</strain>
        <tissue evidence="3">Leaf</tissue>
    </source>
</reference>
<organism evidence="3 4">
    <name type="scientific">Centaurea solstitialis</name>
    <name type="common">yellow star-thistle</name>
    <dbReference type="NCBI Taxonomy" id="347529"/>
    <lineage>
        <taxon>Eukaryota</taxon>
        <taxon>Viridiplantae</taxon>
        <taxon>Streptophyta</taxon>
        <taxon>Embryophyta</taxon>
        <taxon>Tracheophyta</taxon>
        <taxon>Spermatophyta</taxon>
        <taxon>Magnoliopsida</taxon>
        <taxon>eudicotyledons</taxon>
        <taxon>Gunneridae</taxon>
        <taxon>Pentapetalae</taxon>
        <taxon>asterids</taxon>
        <taxon>campanulids</taxon>
        <taxon>Asterales</taxon>
        <taxon>Asteraceae</taxon>
        <taxon>Carduoideae</taxon>
        <taxon>Cardueae</taxon>
        <taxon>Centaureinae</taxon>
        <taxon>Centaurea</taxon>
    </lineage>
</organism>
<sequence>MLTKIFFFLLFVLVFVSLQDLANGAINGSTKKMIEKANKNGPYLGLVIPNMFEMNPLLSNPNYKSTKLVIDYAGRRFRFGKIYKKPVILVMSGMGMVNAAVATELLLTLFEIEGVLHYGIAGNANPNLNIGDVTIAEYWSHSAMWNWQRHGDGPENPLPFEGENGFTREIGYLKFGTYSTKGEDNLLNNVWYQKEEVYPVDGTPEQTQQAFWIPVDSNYFSLSKSLEKLDLEDCINATTCLTNKPKVTTVHRGTSANIYLDNAAYRNFLYNKFNISPVEMESAGWLSFVINKKALSDLAGGGTATSNEADTFSGLSAQNSVIVMVEFVKLLAGYNRKLLSSFW</sequence>
<dbReference type="AlphaFoldDB" id="A0AA38TFQ1"/>
<dbReference type="EMBL" id="JARYMX010000003">
    <property type="protein sequence ID" value="KAJ9559179.1"/>
    <property type="molecule type" value="Genomic_DNA"/>
</dbReference>
<accession>A0AA38TFQ1</accession>
<dbReference type="PANTHER" id="PTHR21234:SF19">
    <property type="entry name" value="BARK STORAGE PROTEIN B-LIKE"/>
    <property type="match status" value="1"/>
</dbReference>
<keyword evidence="1" id="KW-0732">Signal</keyword>
<dbReference type="InterPro" id="IPR035994">
    <property type="entry name" value="Nucleoside_phosphorylase_sf"/>
</dbReference>
<name>A0AA38TFQ1_9ASTR</name>